<name>A0A9P8HRY0_9PEZI</name>
<proteinExistence type="predicted"/>
<sequence>MFSTTLRASPIWSPTIPLLKSSPHFLLESSALQTHDIALPTPTPPNGHRLLLLLLSARDTATDPARKTTLARIERLVAAAGGRGVGVVWLLAGSARGYAEMGELLLRRLPHPPPPVLPLADPRELPRLLGTLLLARPPGVPVGGPARGRGRGLLPLLTTTPPLSEHAANVLSDLFPSVRHLAVAVGAREGREVVRAWLGGEGGEGVVEFWVGGEV</sequence>
<gene>
    <name evidence="1" type="ORF">FGG08_006800</name>
</gene>
<dbReference type="Proteomes" id="UP000698800">
    <property type="component" value="Unassembled WGS sequence"/>
</dbReference>
<comment type="caution">
    <text evidence="1">The sequence shown here is derived from an EMBL/GenBank/DDBJ whole genome shotgun (WGS) entry which is preliminary data.</text>
</comment>
<keyword evidence="2" id="KW-1185">Reference proteome</keyword>
<protein>
    <submittedName>
        <fullName evidence="1">Uncharacterized protein</fullName>
    </submittedName>
</protein>
<organism evidence="1 2">
    <name type="scientific">Glutinoglossum americanum</name>
    <dbReference type="NCBI Taxonomy" id="1670608"/>
    <lineage>
        <taxon>Eukaryota</taxon>
        <taxon>Fungi</taxon>
        <taxon>Dikarya</taxon>
        <taxon>Ascomycota</taxon>
        <taxon>Pezizomycotina</taxon>
        <taxon>Geoglossomycetes</taxon>
        <taxon>Geoglossales</taxon>
        <taxon>Geoglossaceae</taxon>
        <taxon>Glutinoglossum</taxon>
    </lineage>
</organism>
<reference evidence="1" key="1">
    <citation type="submission" date="2021-03" db="EMBL/GenBank/DDBJ databases">
        <title>Comparative genomics and phylogenomic investigation of the class Geoglossomycetes provide insights into ecological specialization and systematics.</title>
        <authorList>
            <person name="Melie T."/>
            <person name="Pirro S."/>
            <person name="Miller A.N."/>
            <person name="Quandt A."/>
        </authorList>
    </citation>
    <scope>NUCLEOTIDE SEQUENCE</scope>
    <source>
        <strain evidence="1">GBOQ0MN5Z8</strain>
    </source>
</reference>
<evidence type="ECO:0000313" key="1">
    <source>
        <dbReference type="EMBL" id="KAH0536307.1"/>
    </source>
</evidence>
<accession>A0A9P8HRY0</accession>
<dbReference type="EMBL" id="JAGHQL010000215">
    <property type="protein sequence ID" value="KAH0536307.1"/>
    <property type="molecule type" value="Genomic_DNA"/>
</dbReference>
<evidence type="ECO:0000313" key="2">
    <source>
        <dbReference type="Proteomes" id="UP000698800"/>
    </source>
</evidence>
<dbReference type="AlphaFoldDB" id="A0A9P8HRY0"/>
<feature type="non-terminal residue" evidence="1">
    <location>
        <position position="1"/>
    </location>
</feature>